<proteinExistence type="predicted"/>
<name>A0A5N6P8U7_9ASTR</name>
<feature type="transmembrane region" description="Helical" evidence="1">
    <location>
        <begin position="28"/>
        <end position="47"/>
    </location>
</feature>
<protein>
    <submittedName>
        <fullName evidence="2">Uncharacterized protein</fullName>
    </submittedName>
</protein>
<dbReference type="Proteomes" id="UP000326396">
    <property type="component" value="Linkage Group LG14"/>
</dbReference>
<evidence type="ECO:0000313" key="3">
    <source>
        <dbReference type="Proteomes" id="UP000326396"/>
    </source>
</evidence>
<comment type="caution">
    <text evidence="2">The sequence shown here is derived from an EMBL/GenBank/DDBJ whole genome shotgun (WGS) entry which is preliminary data.</text>
</comment>
<keyword evidence="3" id="KW-1185">Reference proteome</keyword>
<dbReference type="AlphaFoldDB" id="A0A5N6P8U7"/>
<reference evidence="2 3" key="1">
    <citation type="submission" date="2019-05" db="EMBL/GenBank/DDBJ databases">
        <title>Mikania micrantha, genome provides insights into the molecular mechanism of rapid growth.</title>
        <authorList>
            <person name="Liu B."/>
        </authorList>
    </citation>
    <scope>NUCLEOTIDE SEQUENCE [LARGE SCALE GENOMIC DNA]</scope>
    <source>
        <strain evidence="2">NLD-2019</strain>
        <tissue evidence="2">Leaf</tissue>
    </source>
</reference>
<keyword evidence="1" id="KW-0812">Transmembrane</keyword>
<keyword evidence="1" id="KW-1133">Transmembrane helix</keyword>
<evidence type="ECO:0000313" key="2">
    <source>
        <dbReference type="EMBL" id="KAD5962051.1"/>
    </source>
</evidence>
<dbReference type="EMBL" id="SZYD01000006">
    <property type="protein sequence ID" value="KAD5962051.1"/>
    <property type="molecule type" value="Genomic_DNA"/>
</dbReference>
<evidence type="ECO:0000256" key="1">
    <source>
        <dbReference type="SAM" id="Phobius"/>
    </source>
</evidence>
<accession>A0A5N6P8U7</accession>
<organism evidence="2 3">
    <name type="scientific">Mikania micrantha</name>
    <name type="common">bitter vine</name>
    <dbReference type="NCBI Taxonomy" id="192012"/>
    <lineage>
        <taxon>Eukaryota</taxon>
        <taxon>Viridiplantae</taxon>
        <taxon>Streptophyta</taxon>
        <taxon>Embryophyta</taxon>
        <taxon>Tracheophyta</taxon>
        <taxon>Spermatophyta</taxon>
        <taxon>Magnoliopsida</taxon>
        <taxon>eudicotyledons</taxon>
        <taxon>Gunneridae</taxon>
        <taxon>Pentapetalae</taxon>
        <taxon>asterids</taxon>
        <taxon>campanulids</taxon>
        <taxon>Asterales</taxon>
        <taxon>Asteraceae</taxon>
        <taxon>Asteroideae</taxon>
        <taxon>Heliantheae alliance</taxon>
        <taxon>Eupatorieae</taxon>
        <taxon>Mikania</taxon>
    </lineage>
</organism>
<gene>
    <name evidence="2" type="ORF">E3N88_13524</name>
</gene>
<sequence length="97" mass="11271">MHSSDRKINDEDRLDLLPKKIAMAFNSIFQHLLDGLHSLLVFIFCTMKMKMAGMIRRVGLGVCYTMHCCDRKVNDQDRIDLLPKIIAKAFNSIFQHF</sequence>
<keyword evidence="1" id="KW-0472">Membrane</keyword>